<dbReference type="PANTHER" id="PTHR42929">
    <property type="entry name" value="INNER MEMBRANE ABC TRANSPORTER PERMEASE PROTEIN YDCU-RELATED-RELATED"/>
    <property type="match status" value="1"/>
</dbReference>
<evidence type="ECO:0000256" key="1">
    <source>
        <dbReference type="ARBA" id="ARBA00004651"/>
    </source>
</evidence>
<feature type="transmembrane region" description="Helical" evidence="8">
    <location>
        <begin position="285"/>
        <end position="305"/>
    </location>
</feature>
<evidence type="ECO:0000313" key="11">
    <source>
        <dbReference type="Proteomes" id="UP000025241"/>
    </source>
</evidence>
<dbReference type="HOGENOM" id="CLU_039052_0_0_6"/>
<evidence type="ECO:0000256" key="5">
    <source>
        <dbReference type="ARBA" id="ARBA00022692"/>
    </source>
</evidence>
<sequence length="415" mass="45761">MATAVSLNEVAGPTLKQRLARAERMNRLKSQALILPLLLFLLLVFLVPIAALLMKSVNNPEVVGSLPKTVNAITVWDGKSLPPEPVYQALSEDLVAARKNQTIGDLSKRLNMELAGYRSLMAKTARALPFQQPPASYKDAMEALDERWGDPAYWQVIRRNASSITPYYLLAALDHRIDDLGELAQATPDQSIYLDIFARTFWMGAVITVICLLFAYPLAYLLANLPTRKSNLLMILVLLPFWTSILVRVAAWIVLLQSGGLINGALLKLGLIDQPLQLVFNRTGVYIAMVHIMLPFMILPIFSVMKSISPSYMRAAISLGSHPFGAFWKVYFPQTVAGVGAGCLLVFILSIGYYITPALLGSPNDQMVSYFVAFYTNTTINWGMATALGGLLLFATLVLYVIYGWLVGASRLRLG</sequence>
<dbReference type="EMBL" id="HG322950">
    <property type="protein sequence ID" value="CDF81934.1"/>
    <property type="molecule type" value="Genomic_DNA"/>
</dbReference>
<feature type="transmembrane region" description="Helical" evidence="8">
    <location>
        <begin position="235"/>
        <end position="255"/>
    </location>
</feature>
<dbReference type="InterPro" id="IPR000515">
    <property type="entry name" value="MetI-like"/>
</dbReference>
<evidence type="ECO:0000313" key="10">
    <source>
        <dbReference type="EMBL" id="CDF81934.1"/>
    </source>
</evidence>
<evidence type="ECO:0000256" key="3">
    <source>
        <dbReference type="ARBA" id="ARBA00022448"/>
    </source>
</evidence>
<evidence type="ECO:0000259" key="9">
    <source>
        <dbReference type="PROSITE" id="PS50928"/>
    </source>
</evidence>
<dbReference type="PROSITE" id="PS50928">
    <property type="entry name" value="ABC_TM1"/>
    <property type="match status" value="1"/>
</dbReference>
<dbReference type="RefSeq" id="WP_043248848.1">
    <property type="nucleotide sequence ID" value="NZ_HG322950.1"/>
</dbReference>
<dbReference type="OrthoDB" id="9807047at2"/>
<dbReference type="GO" id="GO:0055085">
    <property type="term" value="P:transmembrane transport"/>
    <property type="evidence" value="ECO:0007669"/>
    <property type="project" value="InterPro"/>
</dbReference>
<dbReference type="Proteomes" id="UP000025241">
    <property type="component" value="Chromosome I"/>
</dbReference>
<dbReference type="PATRIC" id="fig|1301098.3.peg.574"/>
<gene>
    <name evidence="10" type="ORF">PKB_0557</name>
</gene>
<keyword evidence="7 8" id="KW-0472">Membrane</keyword>
<evidence type="ECO:0000256" key="8">
    <source>
        <dbReference type="RuleBase" id="RU363032"/>
    </source>
</evidence>
<reference evidence="10 11" key="1">
    <citation type="submission" date="2013-03" db="EMBL/GenBank/DDBJ databases">
        <authorList>
            <person name="Linke B."/>
        </authorList>
    </citation>
    <scope>NUCLEOTIDE SEQUENCE [LARGE SCALE GENOMIC DNA]</scope>
    <source>
        <strain evidence="10 11">B13</strain>
    </source>
</reference>
<feature type="transmembrane region" description="Helical" evidence="8">
    <location>
        <begin position="336"/>
        <end position="360"/>
    </location>
</feature>
<keyword evidence="4" id="KW-1003">Cell membrane</keyword>
<dbReference type="STRING" id="1301098.PKB_0557"/>
<organism evidence="10 11">
    <name type="scientific">Pseudomonas knackmussii (strain DSM 6978 / CCUG 54928 / LMG 23759 / B13)</name>
    <dbReference type="NCBI Taxonomy" id="1301098"/>
    <lineage>
        <taxon>Bacteria</taxon>
        <taxon>Pseudomonadati</taxon>
        <taxon>Pseudomonadota</taxon>
        <taxon>Gammaproteobacteria</taxon>
        <taxon>Pseudomonadales</taxon>
        <taxon>Pseudomonadaceae</taxon>
        <taxon>Pseudomonas</taxon>
    </lineage>
</organism>
<dbReference type="GO" id="GO:0005886">
    <property type="term" value="C:plasma membrane"/>
    <property type="evidence" value="ECO:0007669"/>
    <property type="project" value="UniProtKB-SubCell"/>
</dbReference>
<feature type="transmembrane region" description="Helical" evidence="8">
    <location>
        <begin position="201"/>
        <end position="223"/>
    </location>
</feature>
<feature type="transmembrane region" description="Helical" evidence="8">
    <location>
        <begin position="380"/>
        <end position="406"/>
    </location>
</feature>
<name>A0A024HBH9_PSEKB</name>
<keyword evidence="5 8" id="KW-0812">Transmembrane</keyword>
<evidence type="ECO:0000256" key="6">
    <source>
        <dbReference type="ARBA" id="ARBA00022989"/>
    </source>
</evidence>
<feature type="domain" description="ABC transmembrane type-1" evidence="9">
    <location>
        <begin position="197"/>
        <end position="403"/>
    </location>
</feature>
<dbReference type="CDD" id="cd06261">
    <property type="entry name" value="TM_PBP2"/>
    <property type="match status" value="1"/>
</dbReference>
<reference evidence="10 11" key="2">
    <citation type="submission" date="2014-05" db="EMBL/GenBank/DDBJ databases">
        <title>Genome sequence of the 3-chlorobenzoate degrading bacterium Pseudomonas knackmussii B13 shows multiple evidence for horizontal gene transfer.</title>
        <authorList>
            <person name="Miyazaki R."/>
            <person name="Bertelli C."/>
            <person name="Falquet L."/>
            <person name="Robinson-Rechavi M."/>
            <person name="Gharib W."/>
            <person name="Roy S."/>
            <person name="Van der Meer J.R."/>
        </authorList>
    </citation>
    <scope>NUCLEOTIDE SEQUENCE [LARGE SCALE GENOMIC DNA]</scope>
    <source>
        <strain evidence="10 11">B13</strain>
    </source>
</reference>
<dbReference type="InterPro" id="IPR035906">
    <property type="entry name" value="MetI-like_sf"/>
</dbReference>
<protein>
    <submittedName>
        <fullName evidence="10">Polyamine ABC transporter permease</fullName>
    </submittedName>
</protein>
<dbReference type="Gene3D" id="1.10.3720.10">
    <property type="entry name" value="MetI-like"/>
    <property type="match status" value="1"/>
</dbReference>
<dbReference type="Pfam" id="PF00528">
    <property type="entry name" value="BPD_transp_1"/>
    <property type="match status" value="1"/>
</dbReference>
<proteinExistence type="inferred from homology"/>
<dbReference type="PANTHER" id="PTHR42929:SF5">
    <property type="entry name" value="ABC TRANSPORTER PERMEASE PROTEIN"/>
    <property type="match status" value="1"/>
</dbReference>
<dbReference type="eggNOG" id="COG1176">
    <property type="taxonomic scope" value="Bacteria"/>
</dbReference>
<keyword evidence="3 8" id="KW-0813">Transport</keyword>
<evidence type="ECO:0000256" key="2">
    <source>
        <dbReference type="ARBA" id="ARBA00007069"/>
    </source>
</evidence>
<feature type="transmembrane region" description="Helical" evidence="8">
    <location>
        <begin position="33"/>
        <end position="54"/>
    </location>
</feature>
<accession>A0A024HBH9</accession>
<dbReference type="KEGG" id="pkc:PKB_0557"/>
<keyword evidence="6 8" id="KW-1133">Transmembrane helix</keyword>
<dbReference type="AlphaFoldDB" id="A0A024HBH9"/>
<evidence type="ECO:0000256" key="4">
    <source>
        <dbReference type="ARBA" id="ARBA00022475"/>
    </source>
</evidence>
<comment type="similarity">
    <text evidence="2">Belongs to the binding-protein-dependent transport system permease family. CysTW subfamily.</text>
</comment>
<evidence type="ECO:0000256" key="7">
    <source>
        <dbReference type="ARBA" id="ARBA00023136"/>
    </source>
</evidence>
<keyword evidence="11" id="KW-1185">Reference proteome</keyword>
<dbReference type="SUPFAM" id="SSF161098">
    <property type="entry name" value="MetI-like"/>
    <property type="match status" value="1"/>
</dbReference>
<comment type="subcellular location">
    <subcellularLocation>
        <location evidence="1 8">Cell membrane</location>
        <topology evidence="1 8">Multi-pass membrane protein</topology>
    </subcellularLocation>
</comment>